<dbReference type="Pfam" id="PF00271">
    <property type="entry name" value="Helicase_C"/>
    <property type="match status" value="1"/>
</dbReference>
<comment type="similarity">
    <text evidence="2">Belongs to the acyl-CoA dehydrogenase family.</text>
</comment>
<dbReference type="SMART" id="SM01117">
    <property type="entry name" value="Cyt-b5"/>
    <property type="match status" value="1"/>
</dbReference>
<dbReference type="GO" id="GO:0033539">
    <property type="term" value="P:fatty acid beta-oxidation using acyl-CoA dehydrogenase"/>
    <property type="evidence" value="ECO:0007669"/>
    <property type="project" value="TreeGrafter"/>
</dbReference>
<evidence type="ECO:0000313" key="9">
    <source>
        <dbReference type="EMBL" id="TFY82917.1"/>
    </source>
</evidence>
<dbReference type="GO" id="GO:0016787">
    <property type="term" value="F:hydrolase activity"/>
    <property type="evidence" value="ECO:0007669"/>
    <property type="project" value="UniProtKB-KW"/>
</dbReference>
<evidence type="ECO:0000256" key="1">
    <source>
        <dbReference type="ARBA" id="ARBA00001974"/>
    </source>
</evidence>
<evidence type="ECO:0000313" key="10">
    <source>
        <dbReference type="Proteomes" id="UP000298061"/>
    </source>
</evidence>
<dbReference type="SUPFAM" id="SSF47203">
    <property type="entry name" value="Acyl-CoA dehydrogenase C-terminal domain-like"/>
    <property type="match status" value="1"/>
</dbReference>
<dbReference type="GO" id="GO:0005737">
    <property type="term" value="C:cytoplasm"/>
    <property type="evidence" value="ECO:0007669"/>
    <property type="project" value="TreeGrafter"/>
</dbReference>
<feature type="domain" description="Helicase C-terminal" evidence="8">
    <location>
        <begin position="1"/>
        <end position="107"/>
    </location>
</feature>
<dbReference type="SUPFAM" id="SSF55856">
    <property type="entry name" value="Cytochrome b5-like heme/steroid binding domain"/>
    <property type="match status" value="1"/>
</dbReference>
<dbReference type="Gene3D" id="1.10.540.10">
    <property type="entry name" value="Acyl-CoA dehydrogenase/oxidase, N-terminal domain"/>
    <property type="match status" value="1"/>
</dbReference>
<keyword evidence="4" id="KW-0378">Hydrolase</keyword>
<dbReference type="OrthoDB" id="2588832at2759"/>
<dbReference type="AlphaFoldDB" id="A0A4Z0A999"/>
<dbReference type="InterPro" id="IPR009100">
    <property type="entry name" value="AcylCoA_DH/oxidase_NM_dom_sf"/>
</dbReference>
<organism evidence="9 10">
    <name type="scientific">Hericium alpestre</name>
    <dbReference type="NCBI Taxonomy" id="135208"/>
    <lineage>
        <taxon>Eukaryota</taxon>
        <taxon>Fungi</taxon>
        <taxon>Dikarya</taxon>
        <taxon>Basidiomycota</taxon>
        <taxon>Agaricomycotina</taxon>
        <taxon>Agaricomycetes</taxon>
        <taxon>Russulales</taxon>
        <taxon>Hericiaceae</taxon>
        <taxon>Hericium</taxon>
    </lineage>
</organism>
<dbReference type="CDD" id="cd18793">
    <property type="entry name" value="SF2_C_SNF"/>
    <property type="match status" value="1"/>
</dbReference>
<dbReference type="InterPro" id="IPR037069">
    <property type="entry name" value="AcylCoA_DH/ox_N_sf"/>
</dbReference>
<comment type="caution">
    <text evidence="9">The sequence shown here is derived from an EMBL/GenBank/DDBJ whole genome shotgun (WGS) entry which is preliminary data.</text>
</comment>
<dbReference type="InterPro" id="IPR013786">
    <property type="entry name" value="AcylCoA_DH/ox_N"/>
</dbReference>
<keyword evidence="6" id="KW-0560">Oxidoreductase</keyword>
<dbReference type="InterPro" id="IPR027417">
    <property type="entry name" value="P-loop_NTPase"/>
</dbReference>
<dbReference type="SUPFAM" id="SSF56645">
    <property type="entry name" value="Acyl-CoA dehydrogenase NM domain-like"/>
    <property type="match status" value="1"/>
</dbReference>
<dbReference type="Pfam" id="PF02771">
    <property type="entry name" value="Acyl-CoA_dh_N"/>
    <property type="match status" value="1"/>
</dbReference>
<name>A0A4Z0A999_9AGAM</name>
<evidence type="ECO:0000259" key="7">
    <source>
        <dbReference type="PROSITE" id="PS50255"/>
    </source>
</evidence>
<dbReference type="InterPro" id="IPR001650">
    <property type="entry name" value="Helicase_C-like"/>
</dbReference>
<dbReference type="Pfam" id="PF00173">
    <property type="entry name" value="Cyt-b5"/>
    <property type="match status" value="1"/>
</dbReference>
<gene>
    <name evidence="9" type="ORF">EWM64_g1085</name>
</gene>
<evidence type="ECO:0008006" key="11">
    <source>
        <dbReference type="Google" id="ProtNLM"/>
    </source>
</evidence>
<dbReference type="GO" id="GO:0003995">
    <property type="term" value="F:acyl-CoA dehydrogenase activity"/>
    <property type="evidence" value="ECO:0007669"/>
    <property type="project" value="InterPro"/>
</dbReference>
<protein>
    <recommendedName>
        <fullName evidence="11">Cytochrome b5 heme-binding domain-containing protein</fullName>
    </recommendedName>
</protein>
<accession>A0A4Z0A999</accession>
<dbReference type="Gene3D" id="3.40.50.300">
    <property type="entry name" value="P-loop containing nucleotide triphosphate hydrolases"/>
    <property type="match status" value="1"/>
</dbReference>
<proteinExistence type="inferred from homology"/>
<dbReference type="GO" id="GO:0050660">
    <property type="term" value="F:flavin adenine dinucleotide binding"/>
    <property type="evidence" value="ECO:0007669"/>
    <property type="project" value="InterPro"/>
</dbReference>
<keyword evidence="3" id="KW-0285">Flavoprotein</keyword>
<dbReference type="STRING" id="135208.A0A4Z0A999"/>
<dbReference type="InterPro" id="IPR049730">
    <property type="entry name" value="SNF2/RAD54-like_C"/>
</dbReference>
<reference evidence="9 10" key="1">
    <citation type="submission" date="2019-02" db="EMBL/GenBank/DDBJ databases">
        <title>Genome sequencing of the rare red list fungi Hericium alpestre (H. flagellum).</title>
        <authorList>
            <person name="Buettner E."/>
            <person name="Kellner H."/>
        </authorList>
    </citation>
    <scope>NUCLEOTIDE SEQUENCE [LARGE SCALE GENOMIC DNA]</scope>
    <source>
        <strain evidence="9 10">DSM 108284</strain>
    </source>
</reference>
<dbReference type="InterPro" id="IPR036400">
    <property type="entry name" value="Cyt_B5-like_heme/steroid_sf"/>
</dbReference>
<dbReference type="Proteomes" id="UP000298061">
    <property type="component" value="Unassembled WGS sequence"/>
</dbReference>
<keyword evidence="10" id="KW-1185">Reference proteome</keyword>
<evidence type="ECO:0000256" key="6">
    <source>
        <dbReference type="ARBA" id="ARBA00023002"/>
    </source>
</evidence>
<keyword evidence="5" id="KW-0274">FAD</keyword>
<sequence>MSPQARDATIQHFMKNVHVTVFLVSLKAGGVALNLTEASRVYLMDSWWNPAVEYQAMDRIHRLGQHRPVQAIKLVIEDSIESRIVQLQEKKSAMVDATLSTDDSAMGRLTPEDKYITDMSKQLKEFTREDVALWIVVDSKVYDLSRFAKMHPGGPNVLYVDSVAGKDATQVFFGLHREEVLRRPQYARLQIGTIAGEQPAVRALVGDALSAVPYAEPSWLVPSFASPYYTEGHRRFQRAMRQFVMDVVYPDSVECEETGKRIDQGVVDKLGEMNIIAMRLGPGAHLKGRTLMGGVVQPEEFDYFHELIIHFELARLGARGYMDGLLAGAVIGVPPVLNFGTPAVQQQVLPDLFAGKKFIALAISEAFAGSDRRGLDEADQDRVLRDGGHRVRHVRPRARALANTLGKEGDGMRVILSNFNHERWMIACTSLRTQRLVVEESLLWTNQRQIFGKTLAAQAVVRAKLAAMIARVEAAQNWLENITHQMNNMSYKEQSDNLAGPIALLKQFVTRTGRETAEDATQIFGGRGITKTGMGKVIENYHRTSPYDAILGGAEDVLGDLGVRQALKKMPRNVRL</sequence>
<evidence type="ECO:0000256" key="4">
    <source>
        <dbReference type="ARBA" id="ARBA00022801"/>
    </source>
</evidence>
<dbReference type="InterPro" id="IPR009075">
    <property type="entry name" value="AcylCo_DH/oxidase_C"/>
</dbReference>
<dbReference type="InterPro" id="IPR006089">
    <property type="entry name" value="Acyl-CoA_DH_CS"/>
</dbReference>
<dbReference type="SUPFAM" id="SSF52540">
    <property type="entry name" value="P-loop containing nucleoside triphosphate hydrolases"/>
    <property type="match status" value="1"/>
</dbReference>
<evidence type="ECO:0000256" key="3">
    <source>
        <dbReference type="ARBA" id="ARBA00022630"/>
    </source>
</evidence>
<dbReference type="SMART" id="SM00490">
    <property type="entry name" value="HELICc"/>
    <property type="match status" value="1"/>
</dbReference>
<dbReference type="Gene3D" id="1.20.140.10">
    <property type="entry name" value="Butyryl-CoA Dehydrogenase, subunit A, domain 3"/>
    <property type="match status" value="1"/>
</dbReference>
<dbReference type="PANTHER" id="PTHR48083:SF28">
    <property type="entry name" value="ACYL-COA DEHYDROGENASE FAMILY PROTEIN (AFU_ORTHOLOGUE AFUA_6G10880)-RELATED"/>
    <property type="match status" value="1"/>
</dbReference>
<dbReference type="Pfam" id="PF00441">
    <property type="entry name" value="Acyl-CoA_dh_1"/>
    <property type="match status" value="1"/>
</dbReference>
<evidence type="ECO:0000256" key="5">
    <source>
        <dbReference type="ARBA" id="ARBA00022827"/>
    </source>
</evidence>
<comment type="cofactor">
    <cofactor evidence="1">
        <name>FAD</name>
        <dbReference type="ChEBI" id="CHEBI:57692"/>
    </cofactor>
</comment>
<dbReference type="InterPro" id="IPR036250">
    <property type="entry name" value="AcylCo_DH-like_C"/>
</dbReference>
<evidence type="ECO:0000259" key="8">
    <source>
        <dbReference type="PROSITE" id="PS51194"/>
    </source>
</evidence>
<dbReference type="InterPro" id="IPR001199">
    <property type="entry name" value="Cyt_B5-like_heme/steroid-bd"/>
</dbReference>
<evidence type="ECO:0000256" key="2">
    <source>
        <dbReference type="ARBA" id="ARBA00009347"/>
    </source>
</evidence>
<dbReference type="EMBL" id="SFCI01000067">
    <property type="protein sequence ID" value="TFY82917.1"/>
    <property type="molecule type" value="Genomic_DNA"/>
</dbReference>
<feature type="domain" description="Cytochrome b5 heme-binding" evidence="7">
    <location>
        <begin position="121"/>
        <end position="195"/>
    </location>
</feature>
<dbReference type="PROSITE" id="PS00072">
    <property type="entry name" value="ACYL_COA_DH_1"/>
    <property type="match status" value="1"/>
</dbReference>
<dbReference type="PANTHER" id="PTHR48083">
    <property type="entry name" value="MEDIUM-CHAIN SPECIFIC ACYL-COA DEHYDROGENASE, MITOCHONDRIAL-RELATED"/>
    <property type="match status" value="1"/>
</dbReference>
<dbReference type="Gene3D" id="3.10.120.10">
    <property type="entry name" value="Cytochrome b5-like heme/steroid binding domain"/>
    <property type="match status" value="1"/>
</dbReference>
<dbReference type="PROSITE" id="PS50255">
    <property type="entry name" value="CYTOCHROME_B5_2"/>
    <property type="match status" value="1"/>
</dbReference>
<dbReference type="InterPro" id="IPR050741">
    <property type="entry name" value="Acyl-CoA_dehydrogenase"/>
</dbReference>
<dbReference type="PROSITE" id="PS51194">
    <property type="entry name" value="HELICASE_CTER"/>
    <property type="match status" value="1"/>
</dbReference>